<organism evidence="1 2">
    <name type="scientific">Neolentinus lepideus HHB14362 ss-1</name>
    <dbReference type="NCBI Taxonomy" id="1314782"/>
    <lineage>
        <taxon>Eukaryota</taxon>
        <taxon>Fungi</taxon>
        <taxon>Dikarya</taxon>
        <taxon>Basidiomycota</taxon>
        <taxon>Agaricomycotina</taxon>
        <taxon>Agaricomycetes</taxon>
        <taxon>Gloeophyllales</taxon>
        <taxon>Gloeophyllaceae</taxon>
        <taxon>Neolentinus</taxon>
    </lineage>
</organism>
<evidence type="ECO:0000313" key="2">
    <source>
        <dbReference type="Proteomes" id="UP000076761"/>
    </source>
</evidence>
<accession>A0A165Q3Q7</accession>
<evidence type="ECO:0008006" key="3">
    <source>
        <dbReference type="Google" id="ProtNLM"/>
    </source>
</evidence>
<proteinExistence type="predicted"/>
<evidence type="ECO:0000313" key="1">
    <source>
        <dbReference type="EMBL" id="KZT21877.1"/>
    </source>
</evidence>
<keyword evidence="2" id="KW-1185">Reference proteome</keyword>
<gene>
    <name evidence="1" type="ORF">NEOLEDRAFT_1181396</name>
</gene>
<dbReference type="Proteomes" id="UP000076761">
    <property type="component" value="Unassembled WGS sequence"/>
</dbReference>
<dbReference type="EMBL" id="KV425602">
    <property type="protein sequence ID" value="KZT21877.1"/>
    <property type="molecule type" value="Genomic_DNA"/>
</dbReference>
<reference evidence="1 2" key="1">
    <citation type="journal article" date="2016" name="Mol. Biol. Evol.">
        <title>Comparative Genomics of Early-Diverging Mushroom-Forming Fungi Provides Insights into the Origins of Lignocellulose Decay Capabilities.</title>
        <authorList>
            <person name="Nagy L.G."/>
            <person name="Riley R."/>
            <person name="Tritt A."/>
            <person name="Adam C."/>
            <person name="Daum C."/>
            <person name="Floudas D."/>
            <person name="Sun H."/>
            <person name="Yadav J.S."/>
            <person name="Pangilinan J."/>
            <person name="Larsson K.H."/>
            <person name="Matsuura K."/>
            <person name="Barry K."/>
            <person name="Labutti K."/>
            <person name="Kuo R."/>
            <person name="Ohm R.A."/>
            <person name="Bhattacharya S.S."/>
            <person name="Shirouzu T."/>
            <person name="Yoshinaga Y."/>
            <person name="Martin F.M."/>
            <person name="Grigoriev I.V."/>
            <person name="Hibbett D.S."/>
        </authorList>
    </citation>
    <scope>NUCLEOTIDE SEQUENCE [LARGE SCALE GENOMIC DNA]</scope>
    <source>
        <strain evidence="1 2">HHB14362 ss-1</strain>
    </source>
</reference>
<dbReference type="AlphaFoldDB" id="A0A165Q3Q7"/>
<sequence>MLRLIGLGLEIMESDWDPYEFLQPIMQVCHLWRDVALCAHSLWANILLDDRSHIQDMLLCSGNAPLTLAALDVNQFDNLELCLPHLHRVRDLRLHSVTKTTLEMFVRQHNLEPLNLQSLTVTCGPEDDIFIFSPVTLELVFEPFRLRSLEVTDFVLDFNRIPLLPHLEHLS</sequence>
<dbReference type="InParanoid" id="A0A165Q3Q7"/>
<protein>
    <recommendedName>
        <fullName evidence="3">F-box domain-containing protein</fullName>
    </recommendedName>
</protein>
<name>A0A165Q3Q7_9AGAM</name>